<proteinExistence type="inferred from homology"/>
<accession>A0ABP9HRY9</accession>
<keyword evidence="1 7" id="KW-1003">Cell membrane</keyword>
<evidence type="ECO:0000256" key="8">
    <source>
        <dbReference type="SAM" id="MobiDB-lite"/>
    </source>
</evidence>
<protein>
    <recommendedName>
        <fullName evidence="7">Endolytic murein transglycosylase</fullName>
        <ecNumber evidence="7">4.2.2.29</ecNumber>
    </recommendedName>
    <alternativeName>
        <fullName evidence="7">Peptidoglycan lytic transglycosylase</fullName>
    </alternativeName>
    <alternativeName>
        <fullName evidence="7">Peptidoglycan polymerization terminase</fullName>
    </alternativeName>
</protein>
<comment type="subcellular location">
    <subcellularLocation>
        <location evidence="7">Cell membrane</location>
        <topology evidence="7">Single-pass membrane protein</topology>
    </subcellularLocation>
</comment>
<keyword evidence="10" id="KW-1185">Reference proteome</keyword>
<comment type="catalytic activity">
    <reaction evidence="7">
        <text>a peptidoglycan chain = a peptidoglycan chain with N-acetyl-1,6-anhydromuramyl-[peptide] at the reducing end + a peptidoglycan chain with N-acetylglucosamine at the non-reducing end.</text>
        <dbReference type="EC" id="4.2.2.29"/>
    </reaction>
</comment>
<evidence type="ECO:0000256" key="6">
    <source>
        <dbReference type="ARBA" id="ARBA00023316"/>
    </source>
</evidence>
<comment type="similarity">
    <text evidence="7">Belongs to the transglycosylase MltG family.</text>
</comment>
<dbReference type="EC" id="4.2.2.29" evidence="7"/>
<gene>
    <name evidence="7" type="primary">mltG</name>
    <name evidence="9" type="ORF">GCM10023205_49870</name>
</gene>
<sequence length="380" mass="41997">MSDLGLTMDTEPRSRRRAKNGRSRGRKKDKRGRSGCAVFIAFAVVISLLGMGGWYAYGFVKDRFGPPPDYSGTGDNGSTIVVVVKPGWVASNIGNELKRAGVVKSVDAFTKAYTGDKQQRNIEAAAYVMKKHMSAKTAFEFMVDRKNQSKVTIPEGTRKKRVYEILAKQMQLQPADVEKAAADPSIGLPAWANGQIEGFLFPTQYPVAPGMNPVDVLRDMVTNAKNKFTAWKLEERATALGKSPYDILTIASLVQAEARHDDDFGKISRVIYNRLTSKMPLGFDSTINYGLDRNNIVVTTEMTKQDTPWNTYIRAGLPKTPIDNPGKQAIDAALAPADGKWLYFVTVNTDTGETKYAETAAEHDKYKKEFDAFIKQKNGG</sequence>
<feature type="site" description="Important for catalytic activity" evidence="7">
    <location>
        <position position="257"/>
    </location>
</feature>
<evidence type="ECO:0000256" key="4">
    <source>
        <dbReference type="ARBA" id="ARBA00023136"/>
    </source>
</evidence>
<keyword evidence="3 7" id="KW-1133">Transmembrane helix</keyword>
<dbReference type="PANTHER" id="PTHR30518:SF2">
    <property type="entry name" value="ENDOLYTIC MUREIN TRANSGLYCOSYLASE"/>
    <property type="match status" value="1"/>
</dbReference>
<evidence type="ECO:0000256" key="7">
    <source>
        <dbReference type="HAMAP-Rule" id="MF_02065"/>
    </source>
</evidence>
<organism evidence="9 10">
    <name type="scientific">Yinghuangia aomiensis</name>
    <dbReference type="NCBI Taxonomy" id="676205"/>
    <lineage>
        <taxon>Bacteria</taxon>
        <taxon>Bacillati</taxon>
        <taxon>Actinomycetota</taxon>
        <taxon>Actinomycetes</taxon>
        <taxon>Kitasatosporales</taxon>
        <taxon>Streptomycetaceae</taxon>
        <taxon>Yinghuangia</taxon>
    </lineage>
</organism>
<dbReference type="InterPro" id="IPR003770">
    <property type="entry name" value="MLTG-like"/>
</dbReference>
<evidence type="ECO:0000256" key="3">
    <source>
        <dbReference type="ARBA" id="ARBA00022989"/>
    </source>
</evidence>
<dbReference type="Gene3D" id="3.30.1490.480">
    <property type="entry name" value="Endolytic murein transglycosylase"/>
    <property type="match status" value="1"/>
</dbReference>
<evidence type="ECO:0000256" key="1">
    <source>
        <dbReference type="ARBA" id="ARBA00022475"/>
    </source>
</evidence>
<dbReference type="RefSeq" id="WP_345677886.1">
    <property type="nucleotide sequence ID" value="NZ_BAABHS010000018.1"/>
</dbReference>
<comment type="caution">
    <text evidence="9">The sequence shown here is derived from an EMBL/GenBank/DDBJ whole genome shotgun (WGS) entry which is preliminary data.</text>
</comment>
<keyword evidence="6 7" id="KW-0961">Cell wall biogenesis/degradation</keyword>
<feature type="region of interest" description="Disordered" evidence="8">
    <location>
        <begin position="1"/>
        <end position="30"/>
    </location>
</feature>
<feature type="compositionally biased region" description="Basic residues" evidence="8">
    <location>
        <begin position="14"/>
        <end position="30"/>
    </location>
</feature>
<reference evidence="10" key="1">
    <citation type="journal article" date="2019" name="Int. J. Syst. Evol. Microbiol.">
        <title>The Global Catalogue of Microorganisms (GCM) 10K type strain sequencing project: providing services to taxonomists for standard genome sequencing and annotation.</title>
        <authorList>
            <consortium name="The Broad Institute Genomics Platform"/>
            <consortium name="The Broad Institute Genome Sequencing Center for Infectious Disease"/>
            <person name="Wu L."/>
            <person name="Ma J."/>
        </authorList>
    </citation>
    <scope>NUCLEOTIDE SEQUENCE [LARGE SCALE GENOMIC DNA]</scope>
    <source>
        <strain evidence="10">JCM 17986</strain>
    </source>
</reference>
<dbReference type="Pfam" id="PF02618">
    <property type="entry name" value="YceG"/>
    <property type="match status" value="1"/>
</dbReference>
<dbReference type="Proteomes" id="UP001500466">
    <property type="component" value="Unassembled WGS sequence"/>
</dbReference>
<dbReference type="CDD" id="cd08010">
    <property type="entry name" value="MltG_like"/>
    <property type="match status" value="1"/>
</dbReference>
<keyword evidence="2 7" id="KW-0812">Transmembrane</keyword>
<dbReference type="EMBL" id="BAABHS010000018">
    <property type="protein sequence ID" value="GAA4976672.1"/>
    <property type="molecule type" value="Genomic_DNA"/>
</dbReference>
<evidence type="ECO:0000256" key="2">
    <source>
        <dbReference type="ARBA" id="ARBA00022692"/>
    </source>
</evidence>
<dbReference type="HAMAP" id="MF_02065">
    <property type="entry name" value="MltG"/>
    <property type="match status" value="1"/>
</dbReference>
<comment type="function">
    <text evidence="7">Functions as a peptidoglycan terminase that cleaves nascent peptidoglycan strands endolytically to terminate their elongation.</text>
</comment>
<evidence type="ECO:0000313" key="10">
    <source>
        <dbReference type="Proteomes" id="UP001500466"/>
    </source>
</evidence>
<feature type="transmembrane region" description="Helical" evidence="7">
    <location>
        <begin position="36"/>
        <end position="57"/>
    </location>
</feature>
<name>A0ABP9HRY9_9ACTN</name>
<dbReference type="NCBIfam" id="TIGR00247">
    <property type="entry name" value="endolytic transglycosylase MltG"/>
    <property type="match status" value="1"/>
</dbReference>
<keyword evidence="4 7" id="KW-0472">Membrane</keyword>
<evidence type="ECO:0000256" key="5">
    <source>
        <dbReference type="ARBA" id="ARBA00023239"/>
    </source>
</evidence>
<keyword evidence="5 7" id="KW-0456">Lyase</keyword>
<dbReference type="PANTHER" id="PTHR30518">
    <property type="entry name" value="ENDOLYTIC MUREIN TRANSGLYCOSYLASE"/>
    <property type="match status" value="1"/>
</dbReference>
<evidence type="ECO:0000313" key="9">
    <source>
        <dbReference type="EMBL" id="GAA4976672.1"/>
    </source>
</evidence>